<dbReference type="EMBL" id="CAJVAS010000044">
    <property type="protein sequence ID" value="CAG7648682.1"/>
    <property type="molecule type" value="Genomic_DNA"/>
</dbReference>
<keyword evidence="2" id="KW-1185">Reference proteome</keyword>
<organism evidence="1 2">
    <name type="scientific">Paenibacillus solanacearum</name>
    <dbReference type="NCBI Taxonomy" id="2048548"/>
    <lineage>
        <taxon>Bacteria</taxon>
        <taxon>Bacillati</taxon>
        <taxon>Bacillota</taxon>
        <taxon>Bacilli</taxon>
        <taxon>Bacillales</taxon>
        <taxon>Paenibacillaceae</taxon>
        <taxon>Paenibacillus</taxon>
    </lineage>
</organism>
<comment type="caution">
    <text evidence="1">The sequence shown here is derived from an EMBL/GenBank/DDBJ whole genome shotgun (WGS) entry which is preliminary data.</text>
</comment>
<dbReference type="RefSeq" id="WP_218095370.1">
    <property type="nucleotide sequence ID" value="NZ_CAJVAS010000044.1"/>
</dbReference>
<reference evidence="1" key="1">
    <citation type="submission" date="2021-06" db="EMBL/GenBank/DDBJ databases">
        <authorList>
            <person name="Criscuolo A."/>
        </authorList>
    </citation>
    <scope>NUCLEOTIDE SEQUENCE</scope>
    <source>
        <strain evidence="1">CIP111600</strain>
    </source>
</reference>
<evidence type="ECO:0000313" key="1">
    <source>
        <dbReference type="EMBL" id="CAG7648682.1"/>
    </source>
</evidence>
<protein>
    <submittedName>
        <fullName evidence="1">Uncharacterized protein</fullName>
    </submittedName>
</protein>
<gene>
    <name evidence="1" type="ORF">PAESOLCIP111_05660</name>
</gene>
<dbReference type="Proteomes" id="UP000693672">
    <property type="component" value="Unassembled WGS sequence"/>
</dbReference>
<sequence>MILIAVYIGIFFSRKKIAGDGWKDAEGRRKKIYCRKQKAIISFTFKELTELKEKELNLLTVMREKYERLKFQVEEDEVSVVELITRKR</sequence>
<evidence type="ECO:0000313" key="2">
    <source>
        <dbReference type="Proteomes" id="UP000693672"/>
    </source>
</evidence>
<name>A0A916NRN3_9BACL</name>
<proteinExistence type="predicted"/>
<dbReference type="AlphaFoldDB" id="A0A916NRN3"/>
<accession>A0A916NRN3</accession>